<keyword evidence="3" id="KW-0732">Signal</keyword>
<dbReference type="EMBL" id="MLJW01006761">
    <property type="protein sequence ID" value="OIQ66210.1"/>
    <property type="molecule type" value="Genomic_DNA"/>
</dbReference>
<evidence type="ECO:0000256" key="4">
    <source>
        <dbReference type="ARBA" id="ARBA00022801"/>
    </source>
</evidence>
<keyword evidence="6" id="KW-0482">Metalloprotease</keyword>
<evidence type="ECO:0000256" key="1">
    <source>
        <dbReference type="ARBA" id="ARBA00022670"/>
    </source>
</evidence>
<keyword evidence="1" id="KW-0645">Protease</keyword>
<proteinExistence type="predicted"/>
<keyword evidence="2" id="KW-0479">Metal-binding</keyword>
<dbReference type="GO" id="GO:0008237">
    <property type="term" value="F:metallopeptidase activity"/>
    <property type="evidence" value="ECO:0007669"/>
    <property type="project" value="UniProtKB-KW"/>
</dbReference>
<gene>
    <name evidence="7" type="ORF">GALL_522240</name>
</gene>
<evidence type="ECO:0000256" key="3">
    <source>
        <dbReference type="ARBA" id="ARBA00022729"/>
    </source>
</evidence>
<reference evidence="7" key="1">
    <citation type="submission" date="2016-10" db="EMBL/GenBank/DDBJ databases">
        <title>Sequence of Gallionella enrichment culture.</title>
        <authorList>
            <person name="Poehlein A."/>
            <person name="Muehling M."/>
            <person name="Daniel R."/>
        </authorList>
    </citation>
    <scope>NUCLEOTIDE SEQUENCE</scope>
</reference>
<evidence type="ECO:0000313" key="7">
    <source>
        <dbReference type="EMBL" id="OIQ66210.1"/>
    </source>
</evidence>
<organism evidence="7">
    <name type="scientific">mine drainage metagenome</name>
    <dbReference type="NCBI Taxonomy" id="410659"/>
    <lineage>
        <taxon>unclassified sequences</taxon>
        <taxon>metagenomes</taxon>
        <taxon>ecological metagenomes</taxon>
    </lineage>
</organism>
<accession>A0A1J5P4X9</accession>
<name>A0A1J5P4X9_9ZZZZ</name>
<dbReference type="InterPro" id="IPR010275">
    <property type="entry name" value="MepK"/>
</dbReference>
<dbReference type="GO" id="GO:0046872">
    <property type="term" value="F:metal ion binding"/>
    <property type="evidence" value="ECO:0007669"/>
    <property type="project" value="UniProtKB-KW"/>
</dbReference>
<comment type="caution">
    <text evidence="7">The sequence shown here is derived from an EMBL/GenBank/DDBJ whole genome shotgun (WGS) entry which is preliminary data.</text>
</comment>
<sequence>MPATPKQATPAQVAAITARHALASADPQPTASVPAAYEAMAYAPAAASPVDRPNIVAASAPIPHSARPATAPRNSMAVTDLTTVVAKGAQGQRDLVAMSTRISAARADDAWMRVMMLAPSASTSMSATVLGDADMTLMSAHFVKPLTVVAMGFSDDPQMGLSWDRFSGPAVATLTTQSFVMRTASLR</sequence>
<evidence type="ECO:0000256" key="5">
    <source>
        <dbReference type="ARBA" id="ARBA00022833"/>
    </source>
</evidence>
<dbReference type="PANTHER" id="PTHR37425">
    <property type="match status" value="1"/>
</dbReference>
<dbReference type="PANTHER" id="PTHR37425:SF1">
    <property type="entry name" value="OUTER MEMBRANE PROTEIN"/>
    <property type="match status" value="1"/>
</dbReference>
<dbReference type="GO" id="GO:0006508">
    <property type="term" value="P:proteolysis"/>
    <property type="evidence" value="ECO:0007669"/>
    <property type="project" value="UniProtKB-KW"/>
</dbReference>
<keyword evidence="5" id="KW-0862">Zinc</keyword>
<keyword evidence="4" id="KW-0378">Hydrolase</keyword>
<protein>
    <submittedName>
        <fullName evidence="7">Uncharacterized protein</fullName>
    </submittedName>
</protein>
<dbReference type="AlphaFoldDB" id="A0A1J5P4X9"/>
<evidence type="ECO:0000256" key="2">
    <source>
        <dbReference type="ARBA" id="ARBA00022723"/>
    </source>
</evidence>
<evidence type="ECO:0000256" key="6">
    <source>
        <dbReference type="ARBA" id="ARBA00023049"/>
    </source>
</evidence>